<reference evidence="1 2" key="1">
    <citation type="submission" date="2019-01" db="EMBL/GenBank/DDBJ databases">
        <title>Complete genome sequencing of Aequorivita sp. H23M31.</title>
        <authorList>
            <person name="Bae J.-W."/>
        </authorList>
    </citation>
    <scope>NUCLEOTIDE SEQUENCE [LARGE SCALE GENOMIC DNA]</scope>
    <source>
        <strain evidence="1 2">H23M31</strain>
    </source>
</reference>
<dbReference type="Proteomes" id="UP000285517">
    <property type="component" value="Chromosome"/>
</dbReference>
<evidence type="ECO:0000313" key="2">
    <source>
        <dbReference type="Proteomes" id="UP000285517"/>
    </source>
</evidence>
<evidence type="ECO:0000313" key="1">
    <source>
        <dbReference type="EMBL" id="QAA80806.1"/>
    </source>
</evidence>
<keyword evidence="2" id="KW-1185">Reference proteome</keyword>
<protein>
    <submittedName>
        <fullName evidence="1">Uncharacterized protein</fullName>
    </submittedName>
</protein>
<name>A0A410G0K0_9FLAO</name>
<accession>A0A410G0K0</accession>
<sequence length="132" mass="15435">MRQLILNLIESAPKFPNWIISATISTLSEEDSEYFENEFRINKINFNASTIEIWPQHIDPITNKATLGIVLNFPTPQIDPKIVHQTVVEILKDTLREKHYERYIADIIIHSDIPKDEALFELSELKQYLEDL</sequence>
<proteinExistence type="predicted"/>
<organism evidence="1 2">
    <name type="scientific">Aequorivita ciconiae</name>
    <dbReference type="NCBI Taxonomy" id="2494375"/>
    <lineage>
        <taxon>Bacteria</taxon>
        <taxon>Pseudomonadati</taxon>
        <taxon>Bacteroidota</taxon>
        <taxon>Flavobacteriia</taxon>
        <taxon>Flavobacteriales</taxon>
        <taxon>Flavobacteriaceae</taxon>
        <taxon>Aequorivita</taxon>
    </lineage>
</organism>
<dbReference type="AlphaFoldDB" id="A0A410G0K0"/>
<dbReference type="EMBL" id="CP034951">
    <property type="protein sequence ID" value="QAA80806.1"/>
    <property type="molecule type" value="Genomic_DNA"/>
</dbReference>
<dbReference type="RefSeq" id="WP_128249201.1">
    <property type="nucleotide sequence ID" value="NZ_CP034951.1"/>
</dbReference>
<gene>
    <name evidence="1" type="ORF">EI546_03265</name>
</gene>
<dbReference type="OrthoDB" id="1339084at2"/>
<dbReference type="KEGG" id="aev:EI546_03265"/>